<name>A0A7K4MU37_9ARCH</name>
<sequence>MFLGIISAMVIVVLVLVPFENNYVGVFLKQFSGVDWDKVTQRDTVENSIPITLIEQTGKNCIVSAENFDIIIDHKYFVRSADLANELNFDREHNTLTLNCDLLAGDKSRLDIWYVVEESVNHSMKYEYWITAWNNTQP</sequence>
<proteinExistence type="predicted"/>
<accession>A0A7K4MU37</accession>
<dbReference type="EMBL" id="JACATH010000003">
    <property type="protein sequence ID" value="NWJ57002.1"/>
    <property type="molecule type" value="Genomic_DNA"/>
</dbReference>
<evidence type="ECO:0000313" key="2">
    <source>
        <dbReference type="Proteomes" id="UP000575480"/>
    </source>
</evidence>
<protein>
    <submittedName>
        <fullName evidence="1">Uncharacterized protein</fullName>
    </submittedName>
</protein>
<gene>
    <name evidence="1" type="ORF">HX858_04510</name>
</gene>
<dbReference type="AlphaFoldDB" id="A0A7K4MU37"/>
<comment type="caution">
    <text evidence="1">The sequence shown here is derived from an EMBL/GenBank/DDBJ whole genome shotgun (WGS) entry which is preliminary data.</text>
</comment>
<dbReference type="Proteomes" id="UP000575480">
    <property type="component" value="Unassembled WGS sequence"/>
</dbReference>
<evidence type="ECO:0000313" key="1">
    <source>
        <dbReference type="EMBL" id="NWJ57002.1"/>
    </source>
</evidence>
<reference evidence="1 2" key="1">
    <citation type="journal article" date="2019" name="Environ. Microbiol.">
        <title>Genomics insights into ecotype formation of ammonia-oxidizing archaea in the deep ocean.</title>
        <authorList>
            <person name="Wang Y."/>
            <person name="Huang J.M."/>
            <person name="Cui G.J."/>
            <person name="Nunoura T."/>
            <person name="Takaki Y."/>
            <person name="Li W.L."/>
            <person name="Li J."/>
            <person name="Gao Z.M."/>
            <person name="Takai K."/>
            <person name="Zhang A.Q."/>
            <person name="Stepanauskas R."/>
        </authorList>
    </citation>
    <scope>NUCLEOTIDE SEQUENCE [LARGE SCALE GENOMIC DNA]</scope>
    <source>
        <strain evidence="1 2">L15a</strain>
    </source>
</reference>
<organism evidence="1 2">
    <name type="scientific">Marine Group I thaumarchaeote</name>
    <dbReference type="NCBI Taxonomy" id="2511932"/>
    <lineage>
        <taxon>Archaea</taxon>
        <taxon>Nitrososphaerota</taxon>
        <taxon>Marine Group I</taxon>
    </lineage>
</organism>